<name>A0A3T0IGR2_9CAUD</name>
<dbReference type="PROSITE" id="PS51462">
    <property type="entry name" value="NUDIX"/>
    <property type="match status" value="1"/>
</dbReference>
<dbReference type="GeneID" id="55811496"/>
<organism evidence="2 3">
    <name type="scientific">Acinetobacter phage AbTZA1</name>
    <dbReference type="NCBI Taxonomy" id="2500827"/>
    <lineage>
        <taxon>Viruses</taxon>
        <taxon>Duplodnaviria</taxon>
        <taxon>Heunggongvirae</taxon>
        <taxon>Uroviricota</taxon>
        <taxon>Caudoviricetes</taxon>
        <taxon>Pantevenvirales</taxon>
        <taxon>Straboviridae</taxon>
        <taxon>Twarogvirinae</taxon>
        <taxon>Hadassahvirus</taxon>
        <taxon>Hadassahvirus azbtza1</taxon>
    </lineage>
</organism>
<dbReference type="Gene3D" id="3.90.79.10">
    <property type="entry name" value="Nucleoside Triphosphate Pyrophosphohydrolase"/>
    <property type="match status" value="1"/>
</dbReference>
<dbReference type="EMBL" id="MK278860">
    <property type="protein sequence ID" value="AZU98623.1"/>
    <property type="molecule type" value="Genomic_DNA"/>
</dbReference>
<evidence type="ECO:0000313" key="2">
    <source>
        <dbReference type="EMBL" id="AZU98623.1"/>
    </source>
</evidence>
<dbReference type="RefSeq" id="YP_009882200.1">
    <property type="nucleotide sequence ID" value="NC_049445.1"/>
</dbReference>
<dbReference type="Pfam" id="PF00293">
    <property type="entry name" value="NUDIX"/>
    <property type="match status" value="1"/>
</dbReference>
<reference evidence="2 3" key="1">
    <citation type="submission" date="2018-12" db="EMBL/GenBank/DDBJ databases">
        <title>Successful treatment of antibiotic resistant microbial bone infection with bacteriophages.</title>
        <authorList>
            <person name="Nir-Paz R."/>
            <person name="Gelman D."/>
            <person name="Khouri A."/>
            <person name="Sisson B.M."/>
            <person name="Fackler J."/>
            <person name="Oren S.A."/>
            <person name="Khalifa L."/>
            <person name="Rimon A."/>
            <person name="Glazer S.C."/>
            <person name="Moses A.E."/>
            <person name="Yoram W."/>
            <person name="Schooley R.T."/>
            <person name="Hazan R."/>
        </authorList>
    </citation>
    <scope>NUCLEOTIDE SEQUENCE [LARGE SCALE GENOMIC DNA]</scope>
</reference>
<dbReference type="Proteomes" id="UP000287416">
    <property type="component" value="Segment"/>
</dbReference>
<proteinExistence type="predicted"/>
<dbReference type="InterPro" id="IPR000086">
    <property type="entry name" value="NUDIX_hydrolase_dom"/>
</dbReference>
<evidence type="ECO:0000259" key="1">
    <source>
        <dbReference type="PROSITE" id="PS51462"/>
    </source>
</evidence>
<protein>
    <submittedName>
        <fullName evidence="2">Putative ADP-ribose pyrophosphatase protein</fullName>
    </submittedName>
</protein>
<feature type="domain" description="Nudix hydrolase" evidence="1">
    <location>
        <begin position="1"/>
        <end position="134"/>
    </location>
</feature>
<dbReference type="KEGG" id="vg:55811496"/>
<evidence type="ECO:0000313" key="3">
    <source>
        <dbReference type="Proteomes" id="UP000287416"/>
    </source>
</evidence>
<accession>A0A3T0IGR2</accession>
<dbReference type="PANTHER" id="PTHR43736">
    <property type="entry name" value="ADP-RIBOSE PYROPHOSPHATASE"/>
    <property type="match status" value="1"/>
</dbReference>
<dbReference type="PANTHER" id="PTHR43736:SF1">
    <property type="entry name" value="DIHYDRONEOPTERIN TRIPHOSPHATE DIPHOSPHATASE"/>
    <property type="match status" value="1"/>
</dbReference>
<dbReference type="SUPFAM" id="SSF55811">
    <property type="entry name" value="Nudix"/>
    <property type="match status" value="1"/>
</dbReference>
<sequence length="176" mass="19911">MRYAACILIENNGKFLAVSRKDDLTDFGLPGGKIDLGETIVEGAKRECLEETGIWPTVLDLSDPYVAIDGDFEVSTFHAIPSSMKEPYQPLAESETGLVEWVTADKLMEGTFGKYNRDALIHFGYIKKYQIWYTHDTKLKYPPQDEFYATSAVEAIKKFLVASAGQYYVHHVEEIQ</sequence>
<dbReference type="InterPro" id="IPR015797">
    <property type="entry name" value="NUDIX_hydrolase-like_dom_sf"/>
</dbReference>
<keyword evidence="3" id="KW-1185">Reference proteome</keyword>
<dbReference type="CDD" id="cd02883">
    <property type="entry name" value="NUDIX_Hydrolase"/>
    <property type="match status" value="1"/>
</dbReference>